<keyword evidence="1" id="KW-0645">Protease</keyword>
<dbReference type="InterPro" id="IPR041577">
    <property type="entry name" value="RT_RNaseH_2"/>
</dbReference>
<keyword evidence="5" id="KW-0255">Endonuclease</keyword>
<dbReference type="Pfam" id="PF00078">
    <property type="entry name" value="RVT_1"/>
    <property type="match status" value="1"/>
</dbReference>
<dbReference type="Gene3D" id="3.30.420.10">
    <property type="entry name" value="Ribonuclease H-like superfamily/Ribonuclease H"/>
    <property type="match status" value="1"/>
</dbReference>
<organism evidence="9 10">
    <name type="scientific">Paramuricea clavata</name>
    <name type="common">Red gorgonian</name>
    <name type="synonym">Violescent sea-whip</name>
    <dbReference type="NCBI Taxonomy" id="317549"/>
    <lineage>
        <taxon>Eukaryota</taxon>
        <taxon>Metazoa</taxon>
        <taxon>Cnidaria</taxon>
        <taxon>Anthozoa</taxon>
        <taxon>Octocorallia</taxon>
        <taxon>Malacalcyonacea</taxon>
        <taxon>Plexauridae</taxon>
        <taxon>Paramuricea</taxon>
    </lineage>
</organism>
<dbReference type="Pfam" id="PF17919">
    <property type="entry name" value="RT_RNaseH_2"/>
    <property type="match status" value="1"/>
</dbReference>
<dbReference type="InterPro" id="IPR036397">
    <property type="entry name" value="RNaseH_sf"/>
</dbReference>
<accession>A0A7D9J4G8</accession>
<dbReference type="PANTHER" id="PTHR37984:SF5">
    <property type="entry name" value="PROTEIN NYNRIN-LIKE"/>
    <property type="match status" value="1"/>
</dbReference>
<gene>
    <name evidence="9" type="ORF">PACLA_8A079287</name>
</gene>
<keyword evidence="4" id="KW-0540">Nuclease</keyword>
<dbReference type="EMBL" id="CACRXK020011568">
    <property type="protein sequence ID" value="CAB4021690.1"/>
    <property type="molecule type" value="Genomic_DNA"/>
</dbReference>
<dbReference type="CDD" id="cd01647">
    <property type="entry name" value="RT_LTR"/>
    <property type="match status" value="1"/>
</dbReference>
<dbReference type="GO" id="GO:0006508">
    <property type="term" value="P:proteolysis"/>
    <property type="evidence" value="ECO:0007669"/>
    <property type="project" value="UniProtKB-KW"/>
</dbReference>
<evidence type="ECO:0000256" key="3">
    <source>
        <dbReference type="ARBA" id="ARBA00022695"/>
    </source>
</evidence>
<dbReference type="GO" id="GO:0008233">
    <property type="term" value="F:peptidase activity"/>
    <property type="evidence" value="ECO:0007669"/>
    <property type="project" value="UniProtKB-KW"/>
</dbReference>
<dbReference type="Gene3D" id="3.10.20.370">
    <property type="match status" value="1"/>
</dbReference>
<evidence type="ECO:0000256" key="5">
    <source>
        <dbReference type="ARBA" id="ARBA00022759"/>
    </source>
</evidence>
<dbReference type="FunFam" id="3.10.10.10:FF:000002">
    <property type="entry name" value="Retrovirus-related Pol polyprotein from transposon 17.6-like protein"/>
    <property type="match status" value="1"/>
</dbReference>
<dbReference type="InterPro" id="IPR043128">
    <property type="entry name" value="Rev_trsase/Diguanyl_cyclase"/>
</dbReference>
<dbReference type="OrthoDB" id="420169at2759"/>
<dbReference type="CDD" id="cd09274">
    <property type="entry name" value="RNase_HI_RT_Ty3"/>
    <property type="match status" value="1"/>
</dbReference>
<evidence type="ECO:0000313" key="10">
    <source>
        <dbReference type="Proteomes" id="UP001152795"/>
    </source>
</evidence>
<dbReference type="InterPro" id="IPR000477">
    <property type="entry name" value="RT_dom"/>
</dbReference>
<dbReference type="InterPro" id="IPR043502">
    <property type="entry name" value="DNA/RNA_pol_sf"/>
</dbReference>
<name>A0A7D9J4G8_PARCT</name>
<dbReference type="InterPro" id="IPR001584">
    <property type="entry name" value="Integrase_cat-core"/>
</dbReference>
<dbReference type="Pfam" id="PF17921">
    <property type="entry name" value="Integrase_H2C2"/>
    <property type="match status" value="1"/>
</dbReference>
<keyword evidence="2" id="KW-0808">Transferase</keyword>
<dbReference type="Pfam" id="PF00665">
    <property type="entry name" value="rve"/>
    <property type="match status" value="1"/>
</dbReference>
<proteinExistence type="predicted"/>
<dbReference type="FunFam" id="3.30.420.10:FF:000032">
    <property type="entry name" value="Retrovirus-related Pol polyprotein from transposon 297-like Protein"/>
    <property type="match status" value="1"/>
</dbReference>
<keyword evidence="10" id="KW-1185">Reference proteome</keyword>
<dbReference type="InterPro" id="IPR041588">
    <property type="entry name" value="Integrase_H2C2"/>
</dbReference>
<dbReference type="FunFam" id="3.30.70.270:FF:000115">
    <property type="entry name" value="Polyprotein of retroviral origin, putative"/>
    <property type="match status" value="1"/>
</dbReference>
<sequence>MKSFVNQTVQRTIDFDDRAIDKTIKQKCVSITGHNVNIQGHLSSTVKFLGSRASFNGEFLVSNNIPYDCVLGWDFISQNNLSLCKDVNLGTYILVGKHGATPITNSQSSTTADRAGVVESNPHIVPVNSQAGRLLCQSRFQGNTGVSLVESVMIPPRTEIILEGKLAKRAKSRIGMIEPRSSSSNAVRQGFSIARVVVKPDNRIVPLRVLNASNSPIELTAGENLADFCPLIESCLSQPNICGAVGNRITPQVISDKIESIIDPSLQGEDRGKLRNLLLEFSDVFDESLGHTSILTHEINTGNSTPIKQHPRRIPFAHREESERQINEMLEKGIIRESTSPWSSPIILVKKKDGEMRFCVDYRKLNSVTVGHAHPLPRVDDILYSLGNSHYFSTLDLKSAYWQISVEEKDRHKTAFVTQRGLFEFNRMPFGLVNAPTTFQRAMDLVLSGLSYVICLCYLDDVIVFGRDFNEHYNRLKTVLERLRSHNLRVKLAKCTIAAPQVAFLGHVVTESGIMPDPAKIEAVNNITSPRNIKDIRSFLGLAGYYRKFIPGFSSIAMPLLQLTQKAAQFNWTDACEQAFQRLKHLLCSAPILAYPDFSQAFILQTDASDYGVGAVLSQLDELGNEKVIAYASKALSPREQKYSTTEKEAFAVVFGTAHFRVYLLGRHFKLITDHSALRWLHTMEAKGSLARWIMDLQEFDFSVAHRAGRIHNNADALSRLVQANSSDSTTSIIKDASQPVFVSTIRVKLSGGRTAIVKLESSKALIVDTDGSLVNISGPNRRAVPPSPQDLKEVNTITLNPTMNLRDSQRADSHLASIIDMKTRKSPKPKLTQIQDPALKSWLRHYDQYFVHDEILYRALGSSNSSHPQHVILIPSALQANILKTLHDGPLGGHLGITRTEERVRKRFYWPGIRKSVTKHIQLCKVCNQKNSPINRNTAPLGHISVSQPFTFWAMDYMGPLPETGRGNKHILVVVDHFTKWCEAFATPDQKASTVAPLLVSRIFSRFGPPAVLHSDQGRNFESTLLHEICNFMGITKTRTTSYHPQCDGQTERQNRTIQAMLSAFVSNRRDDWDLWLDSVTFAYNTSRHDALGISPYEVVFGQLPRLPVELELGMPLTNPSTQSEYVVSVRSAFHDIRRIAEEHLSKASEKQARLNQSTNTWRPFDSGETVMLKRPKGWKLGNKWVGPYRILKRFGVDYRIVSTGGKVMVVHHDQLKRSYIPFQEGEPVCPSREVGEFQVVDVTPPHVGIDGIPRARPARLRQHINPPLRYGFD</sequence>
<dbReference type="PROSITE" id="PS50994">
    <property type="entry name" value="INTEGRASE"/>
    <property type="match status" value="1"/>
</dbReference>
<dbReference type="GO" id="GO:0015074">
    <property type="term" value="P:DNA integration"/>
    <property type="evidence" value="ECO:0007669"/>
    <property type="project" value="InterPro"/>
</dbReference>
<dbReference type="GO" id="GO:0004519">
    <property type="term" value="F:endonuclease activity"/>
    <property type="evidence" value="ECO:0007669"/>
    <property type="project" value="UniProtKB-KW"/>
</dbReference>
<dbReference type="PANTHER" id="PTHR37984">
    <property type="entry name" value="PROTEIN CBG26694"/>
    <property type="match status" value="1"/>
</dbReference>
<evidence type="ECO:0000256" key="4">
    <source>
        <dbReference type="ARBA" id="ARBA00022722"/>
    </source>
</evidence>
<dbReference type="GO" id="GO:0003676">
    <property type="term" value="F:nucleic acid binding"/>
    <property type="evidence" value="ECO:0007669"/>
    <property type="project" value="InterPro"/>
</dbReference>
<dbReference type="Proteomes" id="UP001152795">
    <property type="component" value="Unassembled WGS sequence"/>
</dbReference>
<keyword evidence="6" id="KW-0378">Hydrolase</keyword>
<evidence type="ECO:0000313" key="9">
    <source>
        <dbReference type="EMBL" id="CAB4021690.1"/>
    </source>
</evidence>
<dbReference type="SUPFAM" id="SSF56672">
    <property type="entry name" value="DNA/RNA polymerases"/>
    <property type="match status" value="1"/>
</dbReference>
<evidence type="ECO:0000256" key="8">
    <source>
        <dbReference type="ARBA" id="ARBA00023268"/>
    </source>
</evidence>
<comment type="caution">
    <text evidence="9">The sequence shown here is derived from an EMBL/GenBank/DDBJ whole genome shotgun (WGS) entry which is preliminary data.</text>
</comment>
<dbReference type="FunFam" id="3.10.20.370:FF:000001">
    <property type="entry name" value="Retrovirus-related Pol polyprotein from transposon 17.6-like protein"/>
    <property type="match status" value="1"/>
</dbReference>
<evidence type="ECO:0000256" key="1">
    <source>
        <dbReference type="ARBA" id="ARBA00022670"/>
    </source>
</evidence>
<dbReference type="AlphaFoldDB" id="A0A7D9J4G8"/>
<dbReference type="SUPFAM" id="SSF53098">
    <property type="entry name" value="Ribonuclease H-like"/>
    <property type="match status" value="1"/>
</dbReference>
<dbReference type="PROSITE" id="PS50878">
    <property type="entry name" value="RT_POL"/>
    <property type="match status" value="1"/>
</dbReference>
<keyword evidence="7" id="KW-0695">RNA-directed DNA polymerase</keyword>
<dbReference type="FunFam" id="3.10.10.10:FF:000007">
    <property type="entry name" value="Retrovirus-related Pol polyprotein from transposon 17.6-like Protein"/>
    <property type="match status" value="1"/>
</dbReference>
<reference evidence="9" key="1">
    <citation type="submission" date="2020-04" db="EMBL/GenBank/DDBJ databases">
        <authorList>
            <person name="Alioto T."/>
            <person name="Alioto T."/>
            <person name="Gomez Garrido J."/>
        </authorList>
    </citation>
    <scope>NUCLEOTIDE SEQUENCE</scope>
    <source>
        <strain evidence="9">A484AB</strain>
    </source>
</reference>
<dbReference type="InterPro" id="IPR050951">
    <property type="entry name" value="Retrovirus_Pol_polyprotein"/>
</dbReference>
<dbReference type="Gene3D" id="1.10.340.70">
    <property type="match status" value="1"/>
</dbReference>
<evidence type="ECO:0000256" key="6">
    <source>
        <dbReference type="ARBA" id="ARBA00022801"/>
    </source>
</evidence>
<protein>
    <submittedName>
        <fullName evidence="9">Retrovirus-related Pol poly from transposon 412</fullName>
    </submittedName>
</protein>
<keyword evidence="3" id="KW-0548">Nucleotidyltransferase</keyword>
<dbReference type="InterPro" id="IPR012337">
    <property type="entry name" value="RNaseH-like_sf"/>
</dbReference>
<dbReference type="GO" id="GO:0003964">
    <property type="term" value="F:RNA-directed DNA polymerase activity"/>
    <property type="evidence" value="ECO:0007669"/>
    <property type="project" value="UniProtKB-KW"/>
</dbReference>
<dbReference type="Gene3D" id="3.30.70.270">
    <property type="match status" value="2"/>
</dbReference>
<evidence type="ECO:0000256" key="2">
    <source>
        <dbReference type="ARBA" id="ARBA00022679"/>
    </source>
</evidence>
<keyword evidence="8" id="KW-0511">Multifunctional enzyme</keyword>
<dbReference type="Gene3D" id="3.10.10.10">
    <property type="entry name" value="HIV Type 1 Reverse Transcriptase, subunit A, domain 1"/>
    <property type="match status" value="1"/>
</dbReference>
<dbReference type="FunFam" id="1.10.340.70:FF:000001">
    <property type="entry name" value="Retrovirus-related Pol polyprotein from transposon gypsy-like Protein"/>
    <property type="match status" value="1"/>
</dbReference>
<evidence type="ECO:0000256" key="7">
    <source>
        <dbReference type="ARBA" id="ARBA00022918"/>
    </source>
</evidence>